<evidence type="ECO:0000256" key="1">
    <source>
        <dbReference type="ARBA" id="ARBA00022691"/>
    </source>
</evidence>
<dbReference type="AlphaFoldDB" id="A2C5U7"/>
<dbReference type="GO" id="GO:0046872">
    <property type="term" value="F:metal ion binding"/>
    <property type="evidence" value="ECO:0007669"/>
    <property type="project" value="UniProtKB-KW"/>
</dbReference>
<dbReference type="PROSITE" id="PS51918">
    <property type="entry name" value="RADICAL_SAM"/>
    <property type="match status" value="1"/>
</dbReference>
<keyword evidence="4" id="KW-0411">Iron-sulfur</keyword>
<accession>A2C5U7</accession>
<dbReference type="HOGENOM" id="CLU_009273_1_0_3"/>
<evidence type="ECO:0000256" key="3">
    <source>
        <dbReference type="ARBA" id="ARBA00023004"/>
    </source>
</evidence>
<sequence>MTDKYLIDSHKYVFHPEHSAKHLQYIRNPADHNSSEAYKQQHPIYIEVSPVGACNHRCTFCAVDYIGYKSIFMDLERYKSSIDSMIGKECKSIMFAGEGEPLLHQNISDFVNYTKEVGAIDTSFTTNAFKLSTDFVHRSLHNVSWIKVSFNGGNSKTYSAIHRTNEKDFDVVVNNLAYAVKYRNSNKLSTAFGFQMLLLPDNVDSVHQLCKLAKEIGLDYVVIKPYSQHKFSNTQQYENIDYSEYLGLEKELTQYNDENFNVIFRVNTIKNWINQNTNRYCHCYATPSTWAYWMADGAVYSCSAYLLDKRFELGNINDRKFDEIWCSDARMKHADYVMNDLDIKECRVNCRMDQVNRYLDSIVNNKIDHINFI</sequence>
<dbReference type="Pfam" id="PF13186">
    <property type="entry name" value="SPASM"/>
    <property type="match status" value="1"/>
</dbReference>
<evidence type="ECO:0000256" key="2">
    <source>
        <dbReference type="ARBA" id="ARBA00022723"/>
    </source>
</evidence>
<dbReference type="EMBL" id="CP000554">
    <property type="protein sequence ID" value="ABM76857.1"/>
    <property type="molecule type" value="Genomic_DNA"/>
</dbReference>
<proteinExistence type="predicted"/>
<dbReference type="InterPro" id="IPR050377">
    <property type="entry name" value="Radical_SAM_PqqE_MftC-like"/>
</dbReference>
<evidence type="ECO:0000313" key="7">
    <source>
        <dbReference type="Proteomes" id="UP000002274"/>
    </source>
</evidence>
<dbReference type="CDD" id="cd01335">
    <property type="entry name" value="Radical_SAM"/>
    <property type="match status" value="1"/>
</dbReference>
<dbReference type="CDD" id="cd21109">
    <property type="entry name" value="SPASM"/>
    <property type="match status" value="1"/>
</dbReference>
<dbReference type="SMART" id="SM00729">
    <property type="entry name" value="Elp3"/>
    <property type="match status" value="1"/>
</dbReference>
<dbReference type="SFLD" id="SFLDS00029">
    <property type="entry name" value="Radical_SAM"/>
    <property type="match status" value="1"/>
</dbReference>
<dbReference type="PANTHER" id="PTHR11228">
    <property type="entry name" value="RADICAL SAM DOMAIN PROTEIN"/>
    <property type="match status" value="1"/>
</dbReference>
<dbReference type="RefSeq" id="WP_011824788.1">
    <property type="nucleotide sequence ID" value="NC_008820.1"/>
</dbReference>
<dbReference type="GO" id="GO:0003824">
    <property type="term" value="F:catalytic activity"/>
    <property type="evidence" value="ECO:0007669"/>
    <property type="project" value="InterPro"/>
</dbReference>
<dbReference type="Pfam" id="PF04055">
    <property type="entry name" value="Radical_SAM"/>
    <property type="match status" value="1"/>
</dbReference>
<organism evidence="6 7">
    <name type="scientific">Prochlorococcus marinus (strain MIT 9303)</name>
    <dbReference type="NCBI Taxonomy" id="59922"/>
    <lineage>
        <taxon>Bacteria</taxon>
        <taxon>Bacillati</taxon>
        <taxon>Cyanobacteriota</taxon>
        <taxon>Cyanophyceae</taxon>
        <taxon>Synechococcales</taxon>
        <taxon>Prochlorococcaceae</taxon>
        <taxon>Prochlorococcus</taxon>
    </lineage>
</organism>
<evidence type="ECO:0000256" key="4">
    <source>
        <dbReference type="ARBA" id="ARBA00023014"/>
    </source>
</evidence>
<keyword evidence="2" id="KW-0479">Metal-binding</keyword>
<dbReference type="SUPFAM" id="SSF102114">
    <property type="entry name" value="Radical SAM enzymes"/>
    <property type="match status" value="1"/>
</dbReference>
<dbReference type="InterPro" id="IPR013785">
    <property type="entry name" value="Aldolase_TIM"/>
</dbReference>
<dbReference type="InterPro" id="IPR007197">
    <property type="entry name" value="rSAM"/>
</dbReference>
<evidence type="ECO:0000313" key="6">
    <source>
        <dbReference type="EMBL" id="ABM76857.1"/>
    </source>
</evidence>
<gene>
    <name evidence="6" type="ordered locus">P9303_01021</name>
</gene>
<keyword evidence="1" id="KW-0949">S-adenosyl-L-methionine</keyword>
<dbReference type="Gene3D" id="3.20.20.70">
    <property type="entry name" value="Aldolase class I"/>
    <property type="match status" value="1"/>
</dbReference>
<dbReference type="Proteomes" id="UP000002274">
    <property type="component" value="Chromosome"/>
</dbReference>
<dbReference type="STRING" id="59922.P9303_01021"/>
<protein>
    <recommendedName>
        <fullName evidence="5">Radical SAM core domain-containing protein</fullName>
    </recommendedName>
</protein>
<dbReference type="PANTHER" id="PTHR11228:SF7">
    <property type="entry name" value="PQQA PEPTIDE CYCLASE"/>
    <property type="match status" value="1"/>
</dbReference>
<dbReference type="InterPro" id="IPR006638">
    <property type="entry name" value="Elp3/MiaA/NifB-like_rSAM"/>
</dbReference>
<name>A2C5U7_PROM3</name>
<feature type="domain" description="Radical SAM core" evidence="5">
    <location>
        <begin position="38"/>
        <end position="259"/>
    </location>
</feature>
<dbReference type="KEGG" id="pmf:P9303_01021"/>
<keyword evidence="3" id="KW-0408">Iron</keyword>
<evidence type="ECO:0000259" key="5">
    <source>
        <dbReference type="PROSITE" id="PS51918"/>
    </source>
</evidence>
<dbReference type="InterPro" id="IPR023885">
    <property type="entry name" value="4Fe4S-binding_SPASM_dom"/>
</dbReference>
<reference evidence="6 7" key="1">
    <citation type="journal article" date="2007" name="PLoS Genet.">
        <title>Patterns and implications of gene gain and loss in the evolution of Prochlorococcus.</title>
        <authorList>
            <person name="Kettler G.C."/>
            <person name="Martiny A.C."/>
            <person name="Huang K."/>
            <person name="Zucker J."/>
            <person name="Coleman M.L."/>
            <person name="Rodrigue S."/>
            <person name="Chen F."/>
            <person name="Lapidus A."/>
            <person name="Ferriera S."/>
            <person name="Johnson J."/>
            <person name="Steglich C."/>
            <person name="Church G.M."/>
            <person name="Richardson P."/>
            <person name="Chisholm S.W."/>
        </authorList>
    </citation>
    <scope>NUCLEOTIDE SEQUENCE [LARGE SCALE GENOMIC DNA]</scope>
    <source>
        <strain evidence="6 7">MIT 9303</strain>
    </source>
</reference>
<dbReference type="InterPro" id="IPR058240">
    <property type="entry name" value="rSAM_sf"/>
</dbReference>
<dbReference type="BioCyc" id="PMAR59922:G1G80-98-MONOMER"/>
<dbReference type="GO" id="GO:0051536">
    <property type="term" value="F:iron-sulfur cluster binding"/>
    <property type="evidence" value="ECO:0007669"/>
    <property type="project" value="UniProtKB-KW"/>
</dbReference>
<dbReference type="SFLD" id="SFLDG01067">
    <property type="entry name" value="SPASM/twitch_domain_containing"/>
    <property type="match status" value="1"/>
</dbReference>